<dbReference type="PANTHER" id="PTHR43343">
    <property type="entry name" value="PEPTIDASE S12"/>
    <property type="match status" value="1"/>
</dbReference>
<evidence type="ECO:0000313" key="6">
    <source>
        <dbReference type="EMBL" id="GLX77319.1"/>
    </source>
</evidence>
<dbReference type="InterPro" id="IPR043504">
    <property type="entry name" value="Peptidase_S1_PA_chymotrypsin"/>
</dbReference>
<dbReference type="PRINTS" id="PR00834">
    <property type="entry name" value="PROTEASES2C"/>
</dbReference>
<protein>
    <submittedName>
        <fullName evidence="6">2-alkenal reductase</fullName>
    </submittedName>
</protein>
<dbReference type="RefSeq" id="WP_284243171.1">
    <property type="nucleotide sequence ID" value="NZ_BSST01000001.1"/>
</dbReference>
<reference evidence="6 7" key="1">
    <citation type="submission" date="2023-03" db="EMBL/GenBank/DDBJ databases">
        <title>Draft genome sequence of Thalassotalea insulae KCTC 62186T.</title>
        <authorList>
            <person name="Sawabe T."/>
        </authorList>
    </citation>
    <scope>NUCLEOTIDE SEQUENCE [LARGE SCALE GENOMIC DNA]</scope>
    <source>
        <strain evidence="6 7">KCTC 62186</strain>
    </source>
</reference>
<keyword evidence="4" id="KW-0472">Membrane</keyword>
<gene>
    <name evidence="6" type="primary">degP</name>
    <name evidence="6" type="ORF">tinsulaeT_06590</name>
</gene>
<evidence type="ECO:0000256" key="4">
    <source>
        <dbReference type="SAM" id="Phobius"/>
    </source>
</evidence>
<dbReference type="Pfam" id="PF13180">
    <property type="entry name" value="PDZ_2"/>
    <property type="match status" value="1"/>
</dbReference>
<dbReference type="Proteomes" id="UP001157186">
    <property type="component" value="Unassembled WGS sequence"/>
</dbReference>
<comment type="similarity">
    <text evidence="1">Belongs to the peptidase S1C family.</text>
</comment>
<keyword evidence="3" id="KW-0378">Hydrolase</keyword>
<dbReference type="Pfam" id="PF13365">
    <property type="entry name" value="Trypsin_2"/>
    <property type="match status" value="1"/>
</dbReference>
<dbReference type="InterPro" id="IPR001478">
    <property type="entry name" value="PDZ"/>
</dbReference>
<dbReference type="InterPro" id="IPR036034">
    <property type="entry name" value="PDZ_sf"/>
</dbReference>
<dbReference type="PROSITE" id="PS50106">
    <property type="entry name" value="PDZ"/>
    <property type="match status" value="1"/>
</dbReference>
<dbReference type="Gene3D" id="2.40.10.10">
    <property type="entry name" value="Trypsin-like serine proteases"/>
    <property type="match status" value="2"/>
</dbReference>
<accession>A0ABQ6GQ62</accession>
<dbReference type="SMART" id="SM00228">
    <property type="entry name" value="PDZ"/>
    <property type="match status" value="1"/>
</dbReference>
<evidence type="ECO:0000313" key="7">
    <source>
        <dbReference type="Proteomes" id="UP001157186"/>
    </source>
</evidence>
<comment type="caution">
    <text evidence="6">The sequence shown here is derived from an EMBL/GenBank/DDBJ whole genome shotgun (WGS) entry which is preliminary data.</text>
</comment>
<dbReference type="SUPFAM" id="SSF50156">
    <property type="entry name" value="PDZ domain-like"/>
    <property type="match status" value="1"/>
</dbReference>
<organism evidence="6 7">
    <name type="scientific">Thalassotalea insulae</name>
    <dbReference type="NCBI Taxonomy" id="2056778"/>
    <lineage>
        <taxon>Bacteria</taxon>
        <taxon>Pseudomonadati</taxon>
        <taxon>Pseudomonadota</taxon>
        <taxon>Gammaproteobacteria</taxon>
        <taxon>Alteromonadales</taxon>
        <taxon>Colwelliaceae</taxon>
        <taxon>Thalassotalea</taxon>
    </lineage>
</organism>
<evidence type="ECO:0000256" key="3">
    <source>
        <dbReference type="ARBA" id="ARBA00022801"/>
    </source>
</evidence>
<proteinExistence type="inferred from homology"/>
<evidence type="ECO:0000256" key="1">
    <source>
        <dbReference type="ARBA" id="ARBA00010541"/>
    </source>
</evidence>
<feature type="domain" description="PDZ" evidence="5">
    <location>
        <begin position="262"/>
        <end position="361"/>
    </location>
</feature>
<dbReference type="Gene3D" id="2.30.42.10">
    <property type="match status" value="1"/>
</dbReference>
<dbReference type="EMBL" id="BSST01000001">
    <property type="protein sequence ID" value="GLX77319.1"/>
    <property type="molecule type" value="Genomic_DNA"/>
</dbReference>
<dbReference type="SUPFAM" id="SSF50494">
    <property type="entry name" value="Trypsin-like serine proteases"/>
    <property type="match status" value="1"/>
</dbReference>
<dbReference type="InterPro" id="IPR009003">
    <property type="entry name" value="Peptidase_S1_PA"/>
</dbReference>
<dbReference type="InterPro" id="IPR001940">
    <property type="entry name" value="Peptidase_S1C"/>
</dbReference>
<keyword evidence="7" id="KW-1185">Reference proteome</keyword>
<feature type="transmembrane region" description="Helical" evidence="4">
    <location>
        <begin position="13"/>
        <end position="31"/>
    </location>
</feature>
<sequence>MDNRLNLLKLLRLLIWLIVGLYLISILLPVAEKYFIYQSAKPRIVSARGDLAATEKATIDIFNHASPSVVFISTNKIVRSFWTRDVRKVPKGSGSGFIWDEFGHVVTNYHVIEGASEANIRLNDGRTYQASLVGVSPTHDLAVLKINVAFDLPPAVAIGTSDDLQVGQSVFAIGNPFGLDHTLTSGIVSALNRSLSADSDLSINNLIQTDAAINPGNSGGPLLDSAGRLIGINTAIYSPSGAYAGIGFAVPVDTVNRVVPQLIAQGKYIRPSLGISVDSDINTQITQQLGIEGVVILDVNPHSSADKASLRGAKVSRYGITIGDVIQSINNEKITHVKSLYTVLDSYSVGDTVSVGVLRDNQRLTVTVILE</sequence>
<dbReference type="PANTHER" id="PTHR43343:SF3">
    <property type="entry name" value="PROTEASE DO-LIKE 8, CHLOROPLASTIC"/>
    <property type="match status" value="1"/>
</dbReference>
<keyword evidence="4" id="KW-1133">Transmembrane helix</keyword>
<keyword evidence="2" id="KW-0645">Protease</keyword>
<evidence type="ECO:0000259" key="5">
    <source>
        <dbReference type="PROSITE" id="PS50106"/>
    </source>
</evidence>
<keyword evidence="4" id="KW-0812">Transmembrane</keyword>
<evidence type="ECO:0000256" key="2">
    <source>
        <dbReference type="ARBA" id="ARBA00022670"/>
    </source>
</evidence>
<name>A0ABQ6GQ62_9GAMM</name>
<dbReference type="InterPro" id="IPR051201">
    <property type="entry name" value="Chloro_Bact_Ser_Proteases"/>
</dbReference>